<protein>
    <submittedName>
        <fullName evidence="2">Uncharacterized protein</fullName>
    </submittedName>
</protein>
<sequence length="87" mass="9635">LSLSLSLSLSREPSSRSTVDVQTRLRQSKPQNVESSARITTFSDTHERRVCSSLYESHNPALTHLLSSTIIAESVPLAVIKGMLQRK</sequence>
<accession>A0ABQ8B0V7</accession>
<keyword evidence="3" id="KW-1185">Reference proteome</keyword>
<proteinExistence type="predicted"/>
<feature type="non-terminal residue" evidence="2">
    <location>
        <position position="1"/>
    </location>
</feature>
<evidence type="ECO:0000313" key="2">
    <source>
        <dbReference type="EMBL" id="KAH0897925.1"/>
    </source>
</evidence>
<feature type="region of interest" description="Disordered" evidence="1">
    <location>
        <begin position="1"/>
        <end position="38"/>
    </location>
</feature>
<evidence type="ECO:0000256" key="1">
    <source>
        <dbReference type="SAM" id="MobiDB-lite"/>
    </source>
</evidence>
<dbReference type="EMBL" id="JAGKQM010000012">
    <property type="protein sequence ID" value="KAH0897925.1"/>
    <property type="molecule type" value="Genomic_DNA"/>
</dbReference>
<comment type="caution">
    <text evidence="2">The sequence shown here is derived from an EMBL/GenBank/DDBJ whole genome shotgun (WGS) entry which is preliminary data.</text>
</comment>
<reference evidence="2 3" key="1">
    <citation type="submission" date="2021-05" db="EMBL/GenBank/DDBJ databases">
        <title>Genome Assembly of Synthetic Allotetraploid Brassica napus Reveals Homoeologous Exchanges between Subgenomes.</title>
        <authorList>
            <person name="Davis J.T."/>
        </authorList>
    </citation>
    <scope>NUCLEOTIDE SEQUENCE [LARGE SCALE GENOMIC DNA]</scope>
    <source>
        <strain evidence="3">cv. Da-Ae</strain>
        <tissue evidence="2">Seedling</tissue>
    </source>
</reference>
<evidence type="ECO:0000313" key="3">
    <source>
        <dbReference type="Proteomes" id="UP000824890"/>
    </source>
</evidence>
<name>A0ABQ8B0V7_BRANA</name>
<feature type="compositionally biased region" description="Low complexity" evidence="1">
    <location>
        <begin position="1"/>
        <end position="17"/>
    </location>
</feature>
<gene>
    <name evidence="2" type="ORF">HID58_047493</name>
</gene>
<dbReference type="Proteomes" id="UP000824890">
    <property type="component" value="Unassembled WGS sequence"/>
</dbReference>
<feature type="compositionally biased region" description="Polar residues" evidence="1">
    <location>
        <begin position="18"/>
        <end position="38"/>
    </location>
</feature>
<organism evidence="2 3">
    <name type="scientific">Brassica napus</name>
    <name type="common">Rape</name>
    <dbReference type="NCBI Taxonomy" id="3708"/>
    <lineage>
        <taxon>Eukaryota</taxon>
        <taxon>Viridiplantae</taxon>
        <taxon>Streptophyta</taxon>
        <taxon>Embryophyta</taxon>
        <taxon>Tracheophyta</taxon>
        <taxon>Spermatophyta</taxon>
        <taxon>Magnoliopsida</taxon>
        <taxon>eudicotyledons</taxon>
        <taxon>Gunneridae</taxon>
        <taxon>Pentapetalae</taxon>
        <taxon>rosids</taxon>
        <taxon>malvids</taxon>
        <taxon>Brassicales</taxon>
        <taxon>Brassicaceae</taxon>
        <taxon>Brassiceae</taxon>
        <taxon>Brassica</taxon>
    </lineage>
</organism>